<evidence type="ECO:0000313" key="8">
    <source>
        <dbReference type="EMBL" id="MDU0259719.1"/>
    </source>
</evidence>
<dbReference type="AlphaFoldDB" id="A0A5B5VM81"/>
<dbReference type="EMBL" id="VVND01000016">
    <property type="protein sequence ID" value="KAA3158621.1"/>
    <property type="molecule type" value="Genomic_DNA"/>
</dbReference>
<keyword evidence="9" id="KW-1185">Reference proteome</keyword>
<feature type="binding site" evidence="5">
    <location>
        <position position="103"/>
    </location>
    <ligand>
        <name>a divalent metal cation</name>
        <dbReference type="ChEBI" id="CHEBI:60240"/>
        <label>1</label>
    </ligand>
</feature>
<evidence type="ECO:0000313" key="9">
    <source>
        <dbReference type="Proteomes" id="UP000324870"/>
    </source>
</evidence>
<reference evidence="6" key="2">
    <citation type="submission" date="2022-01" db="EMBL/GenBank/DDBJ databases">
        <title>Novel bile acid biosynthetic pathways are enriched in the microbiome of centenarians.</title>
        <authorList>
            <person name="Sato Y."/>
            <person name="Atarashi K."/>
            <person name="Plichta R.D."/>
            <person name="Arai Y."/>
            <person name="Sasajima S."/>
            <person name="Kearney M.S."/>
            <person name="Suda W."/>
            <person name="Takeshita K."/>
            <person name="Sasaki T."/>
            <person name="Okamoto S."/>
            <person name="Skelly N.A."/>
            <person name="Okamura Y."/>
            <person name="Vlamakis H."/>
            <person name="Li Y."/>
            <person name="Tanoue T."/>
            <person name="Takei H."/>
            <person name="Nittono H."/>
            <person name="Narushima S."/>
            <person name="Irie J."/>
            <person name="Itoh H."/>
            <person name="Moriya K."/>
            <person name="Sugiura Y."/>
            <person name="Suematsu M."/>
            <person name="Moritoki N."/>
            <person name="Shibata S."/>
            <person name="Littman R.D."/>
            <person name="Fischbach A.M."/>
            <person name="Uwamino Y."/>
            <person name="Inoue T."/>
            <person name="Honda A."/>
            <person name="Hattori M."/>
            <person name="Murai T."/>
            <person name="Xavier J.R."/>
            <person name="Hirose N."/>
            <person name="Honda K."/>
        </authorList>
    </citation>
    <scope>NUCLEOTIDE SEQUENCE</scope>
    <source>
        <strain evidence="6">CE91-St16</strain>
    </source>
</reference>
<evidence type="ECO:0000256" key="1">
    <source>
        <dbReference type="ARBA" id="ARBA00006964"/>
    </source>
</evidence>
<proteinExistence type="inferred from homology"/>
<reference evidence="7 9" key="1">
    <citation type="journal article" date="2019" name="Nat. Med.">
        <title>A library of human gut bacterial isolates paired with longitudinal multiomics data enables mechanistic microbiome research.</title>
        <authorList>
            <person name="Poyet M."/>
            <person name="Groussin M."/>
            <person name="Gibbons S.M."/>
            <person name="Avila-Pacheco J."/>
            <person name="Jiang X."/>
            <person name="Kearney S.M."/>
            <person name="Perrotta A.R."/>
            <person name="Berdy B."/>
            <person name="Zhao S."/>
            <person name="Lieberman T.D."/>
            <person name="Swanson P.K."/>
            <person name="Smith M."/>
            <person name="Roesemann S."/>
            <person name="Alexander J.E."/>
            <person name="Rich S.A."/>
            <person name="Livny J."/>
            <person name="Vlamakis H."/>
            <person name="Clish C."/>
            <person name="Bullock K."/>
            <person name="Deik A."/>
            <person name="Scott J."/>
            <person name="Pierce K.A."/>
            <person name="Xavier R.J."/>
            <person name="Alm E.J."/>
        </authorList>
    </citation>
    <scope>NUCLEOTIDE SEQUENCE [LARGE SCALE GENOMIC DNA]</scope>
    <source>
        <strain evidence="7 9">BIOML-A1</strain>
    </source>
</reference>
<dbReference type="Gene3D" id="3.40.1390.30">
    <property type="entry name" value="NIF3 (NGG1p interacting factor 3)-like"/>
    <property type="match status" value="2"/>
</dbReference>
<name>A0A5B5VM81_9BACT</name>
<dbReference type="Proteomes" id="UP000324870">
    <property type="component" value="Unassembled WGS sequence"/>
</dbReference>
<dbReference type="PANTHER" id="PTHR13799">
    <property type="entry name" value="NGG1 INTERACTING FACTOR 3"/>
    <property type="match status" value="1"/>
</dbReference>
<evidence type="ECO:0000256" key="4">
    <source>
        <dbReference type="ARBA" id="ARBA00022723"/>
    </source>
</evidence>
<feature type="binding site" evidence="5">
    <location>
        <position position="223"/>
    </location>
    <ligand>
        <name>a divalent metal cation</name>
        <dbReference type="ChEBI" id="CHEBI:60240"/>
        <label>1</label>
    </ligand>
</feature>
<dbReference type="RefSeq" id="WP_009598822.1">
    <property type="nucleotide sequence ID" value="NZ_AP025581.1"/>
</dbReference>
<dbReference type="InterPro" id="IPR036069">
    <property type="entry name" value="DUF34/NIF3_sf"/>
</dbReference>
<gene>
    <name evidence="6" type="ORF">CE91St16_17190</name>
    <name evidence="7" type="ORF">F2A26_10440</name>
    <name evidence="8" type="ORF">RVH17_06265</name>
</gene>
<dbReference type="GO" id="GO:0046872">
    <property type="term" value="F:metal ion binding"/>
    <property type="evidence" value="ECO:0007669"/>
    <property type="project" value="UniProtKB-KW"/>
</dbReference>
<evidence type="ECO:0000313" key="6">
    <source>
        <dbReference type="EMBL" id="GKI18811.1"/>
    </source>
</evidence>
<protein>
    <recommendedName>
        <fullName evidence="3">GTP cyclohydrolase 1 type 2 homolog</fullName>
    </recommendedName>
</protein>
<comment type="subunit">
    <text evidence="2">Homohexamer.</text>
</comment>
<dbReference type="GO" id="GO:0005737">
    <property type="term" value="C:cytoplasm"/>
    <property type="evidence" value="ECO:0007669"/>
    <property type="project" value="TreeGrafter"/>
</dbReference>
<dbReference type="EMBL" id="BQOL01000001">
    <property type="protein sequence ID" value="GKI18811.1"/>
    <property type="molecule type" value="Genomic_DNA"/>
</dbReference>
<dbReference type="InterPro" id="IPR002678">
    <property type="entry name" value="DUF34/NIF3"/>
</dbReference>
<sequence length="261" mass="28771">MLIREITDVIERFAPLAWQESYDNAGLIVGRPDDEVRKALLAVDVTDEVMAEAEREGCDLIITHHPIVFHALKRFNSADQVQRCVERAIRSGIALYACHTNLDSAPEGMSWRLAEMLGVADLRVLQPSAADAKVGFGVVGELPGAVATVEFMRHIQRTLGVRVVRHSDIASPEVRRVAVCTGAGASMIGEARRAGADIYITADMKYNDFMTPDKALTVADIGHFESEYCAIQILFDILSKNLITFAVRKSEDSRNPVNYLV</sequence>
<dbReference type="PANTHER" id="PTHR13799:SF14">
    <property type="entry name" value="GTP CYCLOHYDROLASE 1 TYPE 2 HOMOLOG"/>
    <property type="match status" value="1"/>
</dbReference>
<evidence type="ECO:0000313" key="10">
    <source>
        <dbReference type="Proteomes" id="UP001055105"/>
    </source>
</evidence>
<comment type="caution">
    <text evidence="6">The sequence shown here is derived from an EMBL/GenBank/DDBJ whole genome shotgun (WGS) entry which is preliminary data.</text>
</comment>
<feature type="binding site" evidence="5">
    <location>
        <position position="227"/>
    </location>
    <ligand>
        <name>a divalent metal cation</name>
        <dbReference type="ChEBI" id="CHEBI:60240"/>
        <label>1</label>
    </ligand>
</feature>
<dbReference type="Proteomes" id="UP001181347">
    <property type="component" value="Unassembled WGS sequence"/>
</dbReference>
<comment type="similarity">
    <text evidence="1">Belongs to the GTP cyclohydrolase I type 2/NIF3 family.</text>
</comment>
<dbReference type="GeneID" id="79838629"/>
<evidence type="ECO:0000313" key="7">
    <source>
        <dbReference type="EMBL" id="KAA3158621.1"/>
    </source>
</evidence>
<dbReference type="NCBIfam" id="TIGR00486">
    <property type="entry name" value="YbgI_SA1388"/>
    <property type="match status" value="1"/>
</dbReference>
<reference evidence="8" key="3">
    <citation type="submission" date="2023-10" db="EMBL/GenBank/DDBJ databases">
        <title>Genome Sequence of the Bacteria from From Gut Wall in Crohn's Disease.</title>
        <authorList>
            <person name="Rodriguez-Palacios A."/>
        </authorList>
    </citation>
    <scope>NUCLEOTIDE SEQUENCE</scope>
    <source>
        <strain evidence="8">CavFT-hAR58</strain>
    </source>
</reference>
<dbReference type="FunFam" id="3.40.1390.30:FF:000001">
    <property type="entry name" value="GTP cyclohydrolase 1 type 2"/>
    <property type="match status" value="1"/>
</dbReference>
<organism evidence="6 10">
    <name type="scientific">Alistipes finegoldii</name>
    <dbReference type="NCBI Taxonomy" id="214856"/>
    <lineage>
        <taxon>Bacteria</taxon>
        <taxon>Pseudomonadati</taxon>
        <taxon>Bacteroidota</taxon>
        <taxon>Bacteroidia</taxon>
        <taxon>Bacteroidales</taxon>
        <taxon>Rikenellaceae</taxon>
        <taxon>Alistipes</taxon>
    </lineage>
</organism>
<feature type="binding site" evidence="5">
    <location>
        <position position="64"/>
    </location>
    <ligand>
        <name>a divalent metal cation</name>
        <dbReference type="ChEBI" id="CHEBI:60240"/>
        <label>2</label>
    </ligand>
</feature>
<dbReference type="SUPFAM" id="SSF102705">
    <property type="entry name" value="NIF3 (NGG1p interacting factor 3)-like"/>
    <property type="match status" value="1"/>
</dbReference>
<evidence type="ECO:0000256" key="2">
    <source>
        <dbReference type="ARBA" id="ARBA00011643"/>
    </source>
</evidence>
<dbReference type="Pfam" id="PF01784">
    <property type="entry name" value="DUF34_NIF3"/>
    <property type="match status" value="1"/>
</dbReference>
<evidence type="ECO:0000256" key="5">
    <source>
        <dbReference type="PIRSR" id="PIRSR602678-1"/>
    </source>
</evidence>
<dbReference type="EMBL" id="JAWDES010000005">
    <property type="protein sequence ID" value="MDU0259719.1"/>
    <property type="molecule type" value="Genomic_DNA"/>
</dbReference>
<feature type="binding site" evidence="5">
    <location>
        <position position="65"/>
    </location>
    <ligand>
        <name>a divalent metal cation</name>
        <dbReference type="ChEBI" id="CHEBI:60240"/>
        <label>1</label>
    </ligand>
</feature>
<keyword evidence="4 5" id="KW-0479">Metal-binding</keyword>
<dbReference type="Proteomes" id="UP001055105">
    <property type="component" value="Unassembled WGS sequence"/>
</dbReference>
<accession>A0A5B5VM81</accession>
<evidence type="ECO:0000256" key="3">
    <source>
        <dbReference type="ARBA" id="ARBA00022112"/>
    </source>
</evidence>